<dbReference type="InterPro" id="IPR000847">
    <property type="entry name" value="LysR_HTH_N"/>
</dbReference>
<dbReference type="PANTHER" id="PTHR30346:SF0">
    <property type="entry name" value="HCA OPERON TRANSCRIPTIONAL ACTIVATOR HCAR"/>
    <property type="match status" value="1"/>
</dbReference>
<dbReference type="Pfam" id="PF03466">
    <property type="entry name" value="LysR_substrate"/>
    <property type="match status" value="1"/>
</dbReference>
<evidence type="ECO:0000256" key="3">
    <source>
        <dbReference type="ARBA" id="ARBA00023125"/>
    </source>
</evidence>
<dbReference type="Gene3D" id="1.10.10.10">
    <property type="entry name" value="Winged helix-like DNA-binding domain superfamily/Winged helix DNA-binding domain"/>
    <property type="match status" value="1"/>
</dbReference>
<dbReference type="InterPro" id="IPR036390">
    <property type="entry name" value="WH_DNA-bd_sf"/>
</dbReference>
<evidence type="ECO:0000313" key="7">
    <source>
        <dbReference type="Proteomes" id="UP001596391"/>
    </source>
</evidence>
<dbReference type="PANTHER" id="PTHR30346">
    <property type="entry name" value="TRANSCRIPTIONAL DUAL REGULATOR HCAR-RELATED"/>
    <property type="match status" value="1"/>
</dbReference>
<gene>
    <name evidence="6" type="ORF">ACFQBQ_07890</name>
</gene>
<keyword evidence="4" id="KW-0804">Transcription</keyword>
<keyword evidence="7" id="KW-1185">Reference proteome</keyword>
<organism evidence="6 7">
    <name type="scientific">Granulicella cerasi</name>
    <dbReference type="NCBI Taxonomy" id="741063"/>
    <lineage>
        <taxon>Bacteria</taxon>
        <taxon>Pseudomonadati</taxon>
        <taxon>Acidobacteriota</taxon>
        <taxon>Terriglobia</taxon>
        <taxon>Terriglobales</taxon>
        <taxon>Acidobacteriaceae</taxon>
        <taxon>Granulicella</taxon>
    </lineage>
</organism>
<dbReference type="SUPFAM" id="SSF53850">
    <property type="entry name" value="Periplasmic binding protein-like II"/>
    <property type="match status" value="1"/>
</dbReference>
<evidence type="ECO:0000256" key="1">
    <source>
        <dbReference type="ARBA" id="ARBA00009437"/>
    </source>
</evidence>
<dbReference type="Pfam" id="PF00126">
    <property type="entry name" value="HTH_1"/>
    <property type="match status" value="1"/>
</dbReference>
<evidence type="ECO:0000256" key="4">
    <source>
        <dbReference type="ARBA" id="ARBA00023163"/>
    </source>
</evidence>
<name>A0ABW1Z7T6_9BACT</name>
<evidence type="ECO:0000259" key="5">
    <source>
        <dbReference type="PROSITE" id="PS50931"/>
    </source>
</evidence>
<dbReference type="SUPFAM" id="SSF46785">
    <property type="entry name" value="Winged helix' DNA-binding domain"/>
    <property type="match status" value="1"/>
</dbReference>
<proteinExistence type="inferred from homology"/>
<evidence type="ECO:0000313" key="6">
    <source>
        <dbReference type="EMBL" id="MFC6645509.1"/>
    </source>
</evidence>
<keyword evidence="3" id="KW-0238">DNA-binding</keyword>
<reference evidence="7" key="1">
    <citation type="journal article" date="2019" name="Int. J. Syst. Evol. Microbiol.">
        <title>The Global Catalogue of Microorganisms (GCM) 10K type strain sequencing project: providing services to taxonomists for standard genome sequencing and annotation.</title>
        <authorList>
            <consortium name="The Broad Institute Genomics Platform"/>
            <consortium name="The Broad Institute Genome Sequencing Center for Infectious Disease"/>
            <person name="Wu L."/>
            <person name="Ma J."/>
        </authorList>
    </citation>
    <scope>NUCLEOTIDE SEQUENCE [LARGE SCALE GENOMIC DNA]</scope>
    <source>
        <strain evidence="7">CGMCC 1.16026</strain>
    </source>
</reference>
<dbReference type="InterPro" id="IPR005119">
    <property type="entry name" value="LysR_subst-bd"/>
</dbReference>
<dbReference type="Gene3D" id="3.40.190.10">
    <property type="entry name" value="Periplasmic binding protein-like II"/>
    <property type="match status" value="2"/>
</dbReference>
<sequence length="308" mass="33586">MDQRQLKHFLAVAETLHFGKAADRLGMTQPPLSQSIRALEAEIGSPLFVRTNRSVSLTSLGAEWLGPVRSALDDLENLARLAQRLRSGDTGRLEVSFVSTADYSILPTLVQRFRQLYPAVELLLTEATSDVQISTLLEEKGNVGIIIRDVPALPKGLSYRKLVCESLIAAVPEDWITQGRITPVKGRLTSAEMTASSLVIFPRRVAPSFYDLVMDYYAAHGGDVHIIQHAIQMQTIISLVSAGMGIALVPASMRHLARSGVAYLALQSKAPQLESGLIWRDGDSTSTLANFLRIATKSHVAIRQTGTS</sequence>
<dbReference type="PROSITE" id="PS50931">
    <property type="entry name" value="HTH_LYSR"/>
    <property type="match status" value="1"/>
</dbReference>
<evidence type="ECO:0000256" key="2">
    <source>
        <dbReference type="ARBA" id="ARBA00023015"/>
    </source>
</evidence>
<feature type="domain" description="HTH lysR-type" evidence="5">
    <location>
        <begin position="1"/>
        <end position="58"/>
    </location>
</feature>
<dbReference type="Proteomes" id="UP001596391">
    <property type="component" value="Unassembled WGS sequence"/>
</dbReference>
<protein>
    <submittedName>
        <fullName evidence="6">LysR family transcriptional regulator</fullName>
    </submittedName>
</protein>
<dbReference type="EMBL" id="JBHSWI010000001">
    <property type="protein sequence ID" value="MFC6645509.1"/>
    <property type="molecule type" value="Genomic_DNA"/>
</dbReference>
<comment type="caution">
    <text evidence="6">The sequence shown here is derived from an EMBL/GenBank/DDBJ whole genome shotgun (WGS) entry which is preliminary data.</text>
</comment>
<dbReference type="PRINTS" id="PR00039">
    <property type="entry name" value="HTHLYSR"/>
</dbReference>
<comment type="similarity">
    <text evidence="1">Belongs to the LysR transcriptional regulatory family.</text>
</comment>
<dbReference type="RefSeq" id="WP_263371876.1">
    <property type="nucleotide sequence ID" value="NZ_JAGSYD010000003.1"/>
</dbReference>
<dbReference type="InterPro" id="IPR036388">
    <property type="entry name" value="WH-like_DNA-bd_sf"/>
</dbReference>
<keyword evidence="2" id="KW-0805">Transcription regulation</keyword>
<accession>A0ABW1Z7T6</accession>